<dbReference type="AlphaFoldDB" id="A0A2N0PMZ4"/>
<dbReference type="EMBL" id="LLXJ01000567">
    <property type="protein sequence ID" value="PKC08213.1"/>
    <property type="molecule type" value="Genomic_DNA"/>
</dbReference>
<dbReference type="Proteomes" id="UP000232722">
    <property type="component" value="Unassembled WGS sequence"/>
</dbReference>
<sequence length="395" mass="45834">MTVSECFPGARKFLDIFHTFQDKFRIFFFYRECFCSFNKSKYNHDFYLYYDEDSSRWSKTIPSIKNGNTKVYIAGLYMGHYPKVEKNNQFYHAIQLTELDFELKSNKVNYNIDDYEDDDELYFGTPSSKLKGSDKRKYDVSSEPSELSLSSSSSTSHNKKSKKKSVKKIKTITPTIEIDDQPVRIKHELSYDKLFTKKAGESNDKHPAIHPPYPYYNPKLPPPPLHDNPYYPYYSYYPPYDINKNPHNPLYSQASSSTSNFNDNINRNKKSDLSQQTNSEELFNEDKKSVQFDLPDDDLQQSETVKRGTKSTRGKQTSKRGSRSSKNSNPPTRKSPRKKGGILNIAVEKIIEIPSDEDNIDNTQTDESRMDTESDYNTQNEELLNNDDDSNNLSD</sequence>
<dbReference type="VEuPathDB" id="FungiDB:RhiirA1_458437"/>
<dbReference type="VEuPathDB" id="FungiDB:RhiirA1_476058"/>
<gene>
    <name evidence="2" type="ORF">RhiirA5_417206</name>
</gene>
<feature type="compositionally biased region" description="Low complexity" evidence="1">
    <location>
        <begin position="141"/>
        <end position="156"/>
    </location>
</feature>
<proteinExistence type="predicted"/>
<comment type="caution">
    <text evidence="2">The sequence shown here is derived from an EMBL/GenBank/DDBJ whole genome shotgun (WGS) entry which is preliminary data.</text>
</comment>
<accession>A0A2N0PMZ4</accession>
<feature type="compositionally biased region" description="Basic and acidic residues" evidence="1">
    <location>
        <begin position="197"/>
        <end position="207"/>
    </location>
</feature>
<reference evidence="2 3" key="2">
    <citation type="submission" date="2017-09" db="EMBL/GenBank/DDBJ databases">
        <title>Extensive intraspecific genome diversity in a model arbuscular mycorrhizal fungus.</title>
        <authorList>
            <person name="Chen E.C."/>
            <person name="Morin E."/>
            <person name="Beaudet D."/>
            <person name="Noel J."/>
            <person name="Ndikumana S."/>
            <person name="Charron P."/>
            <person name="St-Onge C."/>
            <person name="Giorgi J."/>
            <person name="Grigoriev I.V."/>
            <person name="Roux C."/>
            <person name="Martin F.M."/>
            <person name="Corradi N."/>
        </authorList>
    </citation>
    <scope>NUCLEOTIDE SEQUENCE [LARGE SCALE GENOMIC DNA]</scope>
    <source>
        <strain evidence="2 3">A5</strain>
    </source>
</reference>
<name>A0A2N0PMZ4_9GLOM</name>
<feature type="compositionally biased region" description="Basic residues" evidence="1">
    <location>
        <begin position="157"/>
        <end position="166"/>
    </location>
</feature>
<reference evidence="2 3" key="1">
    <citation type="submission" date="2016-04" db="EMBL/GenBank/DDBJ databases">
        <title>Genome analyses suggest a sexual origin of heterokaryosis in a supposedly ancient asexual fungus.</title>
        <authorList>
            <person name="Ropars J."/>
            <person name="Sedzielewska K."/>
            <person name="Noel J."/>
            <person name="Charron P."/>
            <person name="Farinelli L."/>
            <person name="Marton T."/>
            <person name="Kruger M."/>
            <person name="Pelin A."/>
            <person name="Brachmann A."/>
            <person name="Corradi N."/>
        </authorList>
    </citation>
    <scope>NUCLEOTIDE SEQUENCE [LARGE SCALE GENOMIC DNA]</scope>
    <source>
        <strain evidence="2 3">A5</strain>
    </source>
</reference>
<feature type="compositionally biased region" description="Basic residues" evidence="1">
    <location>
        <begin position="307"/>
        <end position="323"/>
    </location>
</feature>
<organism evidence="2 3">
    <name type="scientific">Rhizophagus irregularis</name>
    <dbReference type="NCBI Taxonomy" id="588596"/>
    <lineage>
        <taxon>Eukaryota</taxon>
        <taxon>Fungi</taxon>
        <taxon>Fungi incertae sedis</taxon>
        <taxon>Mucoromycota</taxon>
        <taxon>Glomeromycotina</taxon>
        <taxon>Glomeromycetes</taxon>
        <taxon>Glomerales</taxon>
        <taxon>Glomeraceae</taxon>
        <taxon>Rhizophagus</taxon>
    </lineage>
</organism>
<evidence type="ECO:0000313" key="2">
    <source>
        <dbReference type="EMBL" id="PKC08213.1"/>
    </source>
</evidence>
<evidence type="ECO:0000313" key="3">
    <source>
        <dbReference type="Proteomes" id="UP000232722"/>
    </source>
</evidence>
<feature type="compositionally biased region" description="Polar residues" evidence="1">
    <location>
        <begin position="250"/>
        <end position="265"/>
    </location>
</feature>
<evidence type="ECO:0000256" key="1">
    <source>
        <dbReference type="SAM" id="MobiDB-lite"/>
    </source>
</evidence>
<feature type="compositionally biased region" description="Basic and acidic residues" evidence="1">
    <location>
        <begin position="131"/>
        <end position="140"/>
    </location>
</feature>
<feature type="region of interest" description="Disordered" evidence="1">
    <location>
        <begin position="197"/>
        <end position="217"/>
    </location>
</feature>
<feature type="region of interest" description="Disordered" evidence="1">
    <location>
        <begin position="247"/>
        <end position="395"/>
    </location>
</feature>
<feature type="region of interest" description="Disordered" evidence="1">
    <location>
        <begin position="129"/>
        <end position="166"/>
    </location>
</feature>
<feature type="compositionally biased region" description="Acidic residues" evidence="1">
    <location>
        <begin position="384"/>
        <end position="395"/>
    </location>
</feature>
<protein>
    <submittedName>
        <fullName evidence="2">Uncharacterized protein</fullName>
    </submittedName>
</protein>